<comment type="caution">
    <text evidence="1">The sequence shown here is derived from an EMBL/GenBank/DDBJ whole genome shotgun (WGS) entry which is preliminary data.</text>
</comment>
<reference evidence="1" key="1">
    <citation type="journal article" date="2023" name="Mol. Biol. Evol.">
        <title>Third-Generation Sequencing Reveals the Adaptive Role of the Epigenome in Three Deep-Sea Polychaetes.</title>
        <authorList>
            <person name="Perez M."/>
            <person name="Aroh O."/>
            <person name="Sun Y."/>
            <person name="Lan Y."/>
            <person name="Juniper S.K."/>
            <person name="Young C.R."/>
            <person name="Angers B."/>
            <person name="Qian P.Y."/>
        </authorList>
    </citation>
    <scope>NUCLEOTIDE SEQUENCE</scope>
    <source>
        <strain evidence="1">P08H-3</strain>
    </source>
</reference>
<dbReference type="EMBL" id="JAODUP010000060">
    <property type="protein sequence ID" value="KAK2164691.1"/>
    <property type="molecule type" value="Genomic_DNA"/>
</dbReference>
<gene>
    <name evidence="1" type="ORF">LSH36_60g03011</name>
</gene>
<evidence type="ECO:0000313" key="1">
    <source>
        <dbReference type="EMBL" id="KAK2164691.1"/>
    </source>
</evidence>
<accession>A0AAD9K521</accession>
<name>A0AAD9K521_9ANNE</name>
<keyword evidence="2" id="KW-1185">Reference proteome</keyword>
<dbReference type="AlphaFoldDB" id="A0AAD9K521"/>
<protein>
    <submittedName>
        <fullName evidence="1">Uncharacterized protein</fullName>
    </submittedName>
</protein>
<proteinExistence type="predicted"/>
<organism evidence="1 2">
    <name type="scientific">Paralvinella palmiformis</name>
    <dbReference type="NCBI Taxonomy" id="53620"/>
    <lineage>
        <taxon>Eukaryota</taxon>
        <taxon>Metazoa</taxon>
        <taxon>Spiralia</taxon>
        <taxon>Lophotrochozoa</taxon>
        <taxon>Annelida</taxon>
        <taxon>Polychaeta</taxon>
        <taxon>Sedentaria</taxon>
        <taxon>Canalipalpata</taxon>
        <taxon>Terebellida</taxon>
        <taxon>Terebelliformia</taxon>
        <taxon>Alvinellidae</taxon>
        <taxon>Paralvinella</taxon>
    </lineage>
</organism>
<dbReference type="Proteomes" id="UP001208570">
    <property type="component" value="Unassembled WGS sequence"/>
</dbReference>
<evidence type="ECO:0000313" key="2">
    <source>
        <dbReference type="Proteomes" id="UP001208570"/>
    </source>
</evidence>
<sequence length="121" mass="14159">MYSHSSPSRYTKLTCQVLYYESIITKLDNYKHDKIIGTDQKFDYINIDQHKNTEDLFDTFITNGFLLTITKPTRIPYTSTTLIDNIYVSTKFQPHVHSAILTVDISDHLPHTFKQKQTKNN</sequence>